<protein>
    <recommendedName>
        <fullName evidence="1">PKD domain-containing protein</fullName>
    </recommendedName>
</protein>
<dbReference type="AlphaFoldDB" id="A0A0W1KLL3"/>
<accession>A0A0W1KLL3</accession>
<evidence type="ECO:0000313" key="2">
    <source>
        <dbReference type="EMBL" id="KTF04850.1"/>
    </source>
</evidence>
<dbReference type="InterPro" id="IPR000601">
    <property type="entry name" value="PKD_dom"/>
</dbReference>
<comment type="caution">
    <text evidence="2">The sequence shown here is derived from an EMBL/GenBank/DDBJ whole genome shotgun (WGS) entry which is preliminary data.</text>
</comment>
<sequence length="280" mass="28965">MNVNVLALASILLTGVVTPDGTTVDWGIDAGGGAINIDASNTRWDETVGSNGGQSGVPATGVGHGSGVDTSKLQALTVDEMCDQGYWSNTGASYFESGRMSGPLAEYCLYRTPKEPGEAGESDAAAPAPQMTVADLGYYIQANAQTIIDGGVMSLQPASGQVVINKPVYFASSAAHYTTSVTVLGTQVELAFTPSSYEWLPGDESSFVTSDPGGTYPDGGVTYTYTQPGAYTPSVRVGWEVLIRVAGSPGWYPVPGQALTTVTSEPLTAVEAEAVLTANR</sequence>
<name>A0A0W1KLL3_9ACTO</name>
<dbReference type="OrthoDB" id="5192284at2"/>
<dbReference type="EMBL" id="LNIZ01000001">
    <property type="protein sequence ID" value="KTF04850.1"/>
    <property type="molecule type" value="Genomic_DNA"/>
</dbReference>
<organism evidence="2 3">
    <name type="scientific">Trueperella bernardiae</name>
    <dbReference type="NCBI Taxonomy" id="59561"/>
    <lineage>
        <taxon>Bacteria</taxon>
        <taxon>Bacillati</taxon>
        <taxon>Actinomycetota</taxon>
        <taxon>Actinomycetes</taxon>
        <taxon>Actinomycetales</taxon>
        <taxon>Actinomycetaceae</taxon>
        <taxon>Trueperella</taxon>
    </lineage>
</organism>
<dbReference type="PATRIC" id="fig|59561.3.peg.150"/>
<reference evidence="2 3" key="1">
    <citation type="submission" date="2015-11" db="EMBL/GenBank/DDBJ databases">
        <title>Draft Genome Sequence of the Type Strain Trueperella bernardiae LCDC 89-0504T, Isolated from Blood Culture.</title>
        <authorList>
            <person name="Bernier A.-M."/>
            <person name="Bernard K."/>
        </authorList>
    </citation>
    <scope>NUCLEOTIDE SEQUENCE [LARGE SCALE GENOMIC DNA]</scope>
    <source>
        <strain evidence="2 3">LCDC 89-0504</strain>
    </source>
</reference>
<dbReference type="Proteomes" id="UP000054404">
    <property type="component" value="Unassembled WGS sequence"/>
</dbReference>
<dbReference type="RefSeq" id="WP_062612230.1">
    <property type="nucleotide sequence ID" value="NZ_LNIZ01000001.1"/>
</dbReference>
<keyword evidence="3" id="KW-1185">Reference proteome</keyword>
<evidence type="ECO:0000259" key="1">
    <source>
        <dbReference type="PROSITE" id="PS50093"/>
    </source>
</evidence>
<evidence type="ECO:0000313" key="3">
    <source>
        <dbReference type="Proteomes" id="UP000054404"/>
    </source>
</evidence>
<gene>
    <name evidence="2" type="ORF">AQZ59_00151</name>
</gene>
<feature type="domain" description="PKD" evidence="1">
    <location>
        <begin position="193"/>
        <end position="237"/>
    </location>
</feature>
<dbReference type="PROSITE" id="PS50093">
    <property type="entry name" value="PKD"/>
    <property type="match status" value="1"/>
</dbReference>
<proteinExistence type="predicted"/>
<dbReference type="STRING" id="59561.AQZ59_00151"/>